<evidence type="ECO:0000259" key="7">
    <source>
        <dbReference type="Pfam" id="PF00082"/>
    </source>
</evidence>
<sequence length="123" mass="12765">MCVSATSVNDEPAYYTNFGNSAIEVAAPGGGLGLDERVWALCSQTSLVISGCRSGWFMLGLLGTSMASPHVAAMAALIVEDVGQNPRRVKAIIQNSADDLGDNGNDPYFGKGRMNVAAALGLE</sequence>
<evidence type="ECO:0000256" key="4">
    <source>
        <dbReference type="ARBA" id="ARBA00023529"/>
    </source>
</evidence>
<keyword evidence="2" id="KW-0378">Hydrolase</keyword>
<reference evidence="8" key="1">
    <citation type="submission" date="2020-06" db="EMBL/GenBank/DDBJ databases">
        <authorList>
            <consortium name="Plant Systems Biology data submission"/>
        </authorList>
    </citation>
    <scope>NUCLEOTIDE SEQUENCE</scope>
    <source>
        <strain evidence="8">D6</strain>
    </source>
</reference>
<keyword evidence="3" id="KW-0720">Serine protease</keyword>
<protein>
    <recommendedName>
        <fullName evidence="5">subtilisin</fullName>
        <ecNumber evidence="5">3.4.21.62</ecNumber>
    </recommendedName>
</protein>
<dbReference type="PROSITE" id="PS00138">
    <property type="entry name" value="SUBTILASE_SER"/>
    <property type="match status" value="1"/>
</dbReference>
<evidence type="ECO:0000256" key="1">
    <source>
        <dbReference type="ARBA" id="ARBA00022670"/>
    </source>
</evidence>
<dbReference type="Pfam" id="PF00082">
    <property type="entry name" value="Peptidase_S8"/>
    <property type="match status" value="1"/>
</dbReference>
<comment type="caution">
    <text evidence="8">The sequence shown here is derived from an EMBL/GenBank/DDBJ whole genome shotgun (WGS) entry which is preliminary data.</text>
</comment>
<dbReference type="AlphaFoldDB" id="A0A9N8D6Z0"/>
<comment type="catalytic activity">
    <reaction evidence="4">
        <text>Hydrolysis of proteins with broad specificity for peptide bonds, and a preference for a large uncharged residue in P1. Hydrolyzes peptide amides.</text>
        <dbReference type="EC" id="3.4.21.62"/>
    </reaction>
</comment>
<evidence type="ECO:0000256" key="3">
    <source>
        <dbReference type="ARBA" id="ARBA00022825"/>
    </source>
</evidence>
<dbReference type="InterPro" id="IPR036852">
    <property type="entry name" value="Peptidase_S8/S53_dom_sf"/>
</dbReference>
<evidence type="ECO:0000256" key="6">
    <source>
        <dbReference type="PROSITE-ProRule" id="PRU01240"/>
    </source>
</evidence>
<dbReference type="PROSITE" id="PS51892">
    <property type="entry name" value="SUBTILASE"/>
    <property type="match status" value="1"/>
</dbReference>
<dbReference type="InterPro" id="IPR023828">
    <property type="entry name" value="Peptidase_S8_Ser-AS"/>
</dbReference>
<dbReference type="GO" id="GO:0006508">
    <property type="term" value="P:proteolysis"/>
    <property type="evidence" value="ECO:0007669"/>
    <property type="project" value="UniProtKB-KW"/>
</dbReference>
<gene>
    <name evidence="8" type="ORF">SEMRO_3_G002560.1</name>
</gene>
<dbReference type="SUPFAM" id="SSF52743">
    <property type="entry name" value="Subtilisin-like"/>
    <property type="match status" value="1"/>
</dbReference>
<dbReference type="OrthoDB" id="43334at2759"/>
<keyword evidence="1" id="KW-0645">Protease</keyword>
<evidence type="ECO:0000256" key="5">
    <source>
        <dbReference type="ARBA" id="ARBA00023619"/>
    </source>
</evidence>
<dbReference type="EC" id="3.4.21.62" evidence="5"/>
<keyword evidence="9" id="KW-1185">Reference proteome</keyword>
<dbReference type="EMBL" id="CAICTM010000003">
    <property type="protein sequence ID" value="CAB9496281.1"/>
    <property type="molecule type" value="Genomic_DNA"/>
</dbReference>
<dbReference type="GO" id="GO:0004252">
    <property type="term" value="F:serine-type endopeptidase activity"/>
    <property type="evidence" value="ECO:0007669"/>
    <property type="project" value="UniProtKB-EC"/>
</dbReference>
<organism evidence="8 9">
    <name type="scientific">Seminavis robusta</name>
    <dbReference type="NCBI Taxonomy" id="568900"/>
    <lineage>
        <taxon>Eukaryota</taxon>
        <taxon>Sar</taxon>
        <taxon>Stramenopiles</taxon>
        <taxon>Ochrophyta</taxon>
        <taxon>Bacillariophyta</taxon>
        <taxon>Bacillariophyceae</taxon>
        <taxon>Bacillariophycidae</taxon>
        <taxon>Naviculales</taxon>
        <taxon>Naviculaceae</taxon>
        <taxon>Seminavis</taxon>
    </lineage>
</organism>
<dbReference type="Gene3D" id="3.40.50.200">
    <property type="entry name" value="Peptidase S8/S53 domain"/>
    <property type="match status" value="1"/>
</dbReference>
<feature type="domain" description="Peptidase S8/S53" evidence="7">
    <location>
        <begin position="2"/>
        <end position="112"/>
    </location>
</feature>
<proteinExistence type="inferred from homology"/>
<comment type="caution">
    <text evidence="6">Lacks conserved residue(s) required for the propagation of feature annotation.</text>
</comment>
<dbReference type="Proteomes" id="UP001153069">
    <property type="component" value="Unassembled WGS sequence"/>
</dbReference>
<name>A0A9N8D6Z0_9STRA</name>
<accession>A0A9N8D6Z0</accession>
<evidence type="ECO:0000256" key="2">
    <source>
        <dbReference type="ARBA" id="ARBA00022801"/>
    </source>
</evidence>
<evidence type="ECO:0000313" key="9">
    <source>
        <dbReference type="Proteomes" id="UP001153069"/>
    </source>
</evidence>
<comment type="similarity">
    <text evidence="6">Belongs to the peptidase S8 family.</text>
</comment>
<evidence type="ECO:0000313" key="8">
    <source>
        <dbReference type="EMBL" id="CAB9496281.1"/>
    </source>
</evidence>
<dbReference type="InterPro" id="IPR000209">
    <property type="entry name" value="Peptidase_S8/S53_dom"/>
</dbReference>